<dbReference type="PANTHER" id="PTHR46910:SF33">
    <property type="entry name" value="ZN(II)2CYS6 TRANSCRIPTION FACTOR (EUROFUNG)"/>
    <property type="match status" value="1"/>
</dbReference>
<keyword evidence="1" id="KW-0479">Metal-binding</keyword>
<dbReference type="PROSITE" id="PS50048">
    <property type="entry name" value="ZN2_CY6_FUNGAL_2"/>
    <property type="match status" value="1"/>
</dbReference>
<dbReference type="GO" id="GO:0008270">
    <property type="term" value="F:zinc ion binding"/>
    <property type="evidence" value="ECO:0007669"/>
    <property type="project" value="InterPro"/>
</dbReference>
<feature type="compositionally biased region" description="Basic and acidic residues" evidence="3">
    <location>
        <begin position="61"/>
        <end position="71"/>
    </location>
</feature>
<dbReference type="SMART" id="SM00906">
    <property type="entry name" value="Fungal_trans"/>
    <property type="match status" value="1"/>
</dbReference>
<evidence type="ECO:0000256" key="1">
    <source>
        <dbReference type="ARBA" id="ARBA00022723"/>
    </source>
</evidence>
<accession>A0AA38RPK4</accession>
<dbReference type="InterPro" id="IPR036864">
    <property type="entry name" value="Zn2-C6_fun-type_DNA-bd_sf"/>
</dbReference>
<dbReference type="InterPro" id="IPR001138">
    <property type="entry name" value="Zn2Cys6_DnaBD"/>
</dbReference>
<dbReference type="Pfam" id="PF04082">
    <property type="entry name" value="Fungal_trans"/>
    <property type="match status" value="1"/>
</dbReference>
<dbReference type="PROSITE" id="PS00463">
    <property type="entry name" value="ZN2_CY6_FUNGAL_1"/>
    <property type="match status" value="1"/>
</dbReference>
<evidence type="ECO:0000313" key="5">
    <source>
        <dbReference type="EMBL" id="KAJ9142983.1"/>
    </source>
</evidence>
<dbReference type="Gene3D" id="4.10.240.10">
    <property type="entry name" value="Zn(2)-C6 fungal-type DNA-binding domain"/>
    <property type="match status" value="1"/>
</dbReference>
<dbReference type="Pfam" id="PF00172">
    <property type="entry name" value="Zn_clus"/>
    <property type="match status" value="1"/>
</dbReference>
<dbReference type="GO" id="GO:0003677">
    <property type="term" value="F:DNA binding"/>
    <property type="evidence" value="ECO:0007669"/>
    <property type="project" value="InterPro"/>
</dbReference>
<sequence>MDSEPNEPLQVTPTPRPKRRRLNFACNYCRSRKTRCDEQKPSCHACLAAGVPCITTDRRRPGVEVERRGFKQPDGASVSTASPQSVTKGASPPDLTLAMDAAMTLPLLNPSEPQPSNLTGLQASTVMTRGAFHSSSPSSSTGDAGVKTTLAGQTLARASEQQEGDYLTGETPPNSESMRAATRRQNSTSGVADLEEEKRRTWWSIYCFEKLFAFELGRPSIICDQDCDQEMPETDFSSEDNGTPDFFRINISFAKLISTINQDGLRARKLEDNADNKNIEPAIHDKVRFTGESVLLLMKWANSLPEGYRPNSHIICDPATLSLAAFISLQYNNALVKLTQNSILVSEKATRHAVDIVAKDQPWNNVIRNGRSIAANAARSQVRLILETAEQSLSPALTSLSTLLSALYVLAVQLVTIPRSRLASSDLSLIENTADFAKQRYEQLHNDRKLHDVLDLLGAVLKLNIGSPVMGRNGLPGPTATMENTAWDSGFLDDISWDWGDLNSITGHAIG</sequence>
<keyword evidence="2" id="KW-0539">Nucleus</keyword>
<evidence type="ECO:0000256" key="2">
    <source>
        <dbReference type="ARBA" id="ARBA00023242"/>
    </source>
</evidence>
<dbReference type="AlphaFoldDB" id="A0AA38RPK4"/>
<dbReference type="SMART" id="SM00066">
    <property type="entry name" value="GAL4"/>
    <property type="match status" value="1"/>
</dbReference>
<feature type="compositionally biased region" description="Polar residues" evidence="3">
    <location>
        <begin position="171"/>
        <end position="190"/>
    </location>
</feature>
<dbReference type="CDD" id="cd00067">
    <property type="entry name" value="GAL4"/>
    <property type="match status" value="1"/>
</dbReference>
<dbReference type="SUPFAM" id="SSF57701">
    <property type="entry name" value="Zn2/Cys6 DNA-binding domain"/>
    <property type="match status" value="1"/>
</dbReference>
<dbReference type="InterPro" id="IPR007219">
    <property type="entry name" value="XnlR_reg_dom"/>
</dbReference>
<feature type="compositionally biased region" description="Polar residues" evidence="3">
    <location>
        <begin position="77"/>
        <end position="88"/>
    </location>
</feature>
<reference evidence="5" key="1">
    <citation type="submission" date="2022-07" db="EMBL/GenBank/DDBJ databases">
        <title>Fungi with potential for degradation of polypropylene.</title>
        <authorList>
            <person name="Gostincar C."/>
        </authorList>
    </citation>
    <scope>NUCLEOTIDE SEQUENCE</scope>
    <source>
        <strain evidence="5">EXF-13308</strain>
    </source>
</reference>
<dbReference type="GO" id="GO:0006351">
    <property type="term" value="P:DNA-templated transcription"/>
    <property type="evidence" value="ECO:0007669"/>
    <property type="project" value="InterPro"/>
</dbReference>
<evidence type="ECO:0000313" key="6">
    <source>
        <dbReference type="Proteomes" id="UP001174694"/>
    </source>
</evidence>
<name>A0AA38RPK4_9PEZI</name>
<evidence type="ECO:0000259" key="4">
    <source>
        <dbReference type="PROSITE" id="PS50048"/>
    </source>
</evidence>
<gene>
    <name evidence="5" type="ORF">NKR23_g6727</name>
</gene>
<feature type="region of interest" description="Disordered" evidence="3">
    <location>
        <begin position="157"/>
        <end position="194"/>
    </location>
</feature>
<dbReference type="GO" id="GO:0000981">
    <property type="term" value="F:DNA-binding transcription factor activity, RNA polymerase II-specific"/>
    <property type="evidence" value="ECO:0007669"/>
    <property type="project" value="InterPro"/>
</dbReference>
<dbReference type="PANTHER" id="PTHR46910">
    <property type="entry name" value="TRANSCRIPTION FACTOR PDR1"/>
    <property type="match status" value="1"/>
</dbReference>
<evidence type="ECO:0000256" key="3">
    <source>
        <dbReference type="SAM" id="MobiDB-lite"/>
    </source>
</evidence>
<proteinExistence type="predicted"/>
<feature type="region of interest" description="Disordered" evidence="3">
    <location>
        <begin position="61"/>
        <end position="94"/>
    </location>
</feature>
<dbReference type="InterPro" id="IPR050987">
    <property type="entry name" value="AtrR-like"/>
</dbReference>
<comment type="caution">
    <text evidence="5">The sequence shown here is derived from an EMBL/GenBank/DDBJ whole genome shotgun (WGS) entry which is preliminary data.</text>
</comment>
<feature type="domain" description="Zn(2)-C6 fungal-type" evidence="4">
    <location>
        <begin position="25"/>
        <end position="55"/>
    </location>
</feature>
<organism evidence="5 6">
    <name type="scientific">Pleurostoma richardsiae</name>
    <dbReference type="NCBI Taxonomy" id="41990"/>
    <lineage>
        <taxon>Eukaryota</taxon>
        <taxon>Fungi</taxon>
        <taxon>Dikarya</taxon>
        <taxon>Ascomycota</taxon>
        <taxon>Pezizomycotina</taxon>
        <taxon>Sordariomycetes</taxon>
        <taxon>Sordariomycetidae</taxon>
        <taxon>Calosphaeriales</taxon>
        <taxon>Pleurostomataceae</taxon>
        <taxon>Pleurostoma</taxon>
    </lineage>
</organism>
<protein>
    <recommendedName>
        <fullName evidence="4">Zn(2)-C6 fungal-type domain-containing protein</fullName>
    </recommendedName>
</protein>
<keyword evidence="6" id="KW-1185">Reference proteome</keyword>
<dbReference type="CDD" id="cd12148">
    <property type="entry name" value="fungal_TF_MHR"/>
    <property type="match status" value="1"/>
</dbReference>
<dbReference type="EMBL" id="JANBVO010000020">
    <property type="protein sequence ID" value="KAJ9142983.1"/>
    <property type="molecule type" value="Genomic_DNA"/>
</dbReference>
<dbReference type="Proteomes" id="UP001174694">
    <property type="component" value="Unassembled WGS sequence"/>
</dbReference>